<evidence type="ECO:0000313" key="19">
    <source>
        <dbReference type="Proteomes" id="UP001595632"/>
    </source>
</evidence>
<evidence type="ECO:0000256" key="8">
    <source>
        <dbReference type="ARBA" id="ARBA00022692"/>
    </source>
</evidence>
<dbReference type="NCBIfam" id="TIGR04265">
    <property type="entry name" value="bac_cardiolipin"/>
    <property type="match status" value="1"/>
</dbReference>
<evidence type="ECO:0000256" key="4">
    <source>
        <dbReference type="ARBA" id="ARBA00022475"/>
    </source>
</evidence>
<feature type="transmembrane region" description="Helical" evidence="16">
    <location>
        <begin position="39"/>
        <end position="57"/>
    </location>
</feature>
<proteinExistence type="predicted"/>
<evidence type="ECO:0000256" key="5">
    <source>
        <dbReference type="ARBA" id="ARBA00022516"/>
    </source>
</evidence>
<keyword evidence="8 16" id="KW-0812">Transmembrane</keyword>
<evidence type="ECO:0000259" key="17">
    <source>
        <dbReference type="PROSITE" id="PS50035"/>
    </source>
</evidence>
<dbReference type="CDD" id="cd09152">
    <property type="entry name" value="PLDc_EcCLS_like_1"/>
    <property type="match status" value="1"/>
</dbReference>
<dbReference type="SUPFAM" id="SSF56024">
    <property type="entry name" value="Phospholipase D/nuclease"/>
    <property type="match status" value="2"/>
</dbReference>
<feature type="transmembrane region" description="Helical" evidence="16">
    <location>
        <begin position="6"/>
        <end position="27"/>
    </location>
</feature>
<keyword evidence="10 16" id="KW-1133">Transmembrane helix</keyword>
<gene>
    <name evidence="18" type="primary">cls</name>
    <name evidence="18" type="ORF">ACFOGP_03930</name>
</gene>
<dbReference type="PANTHER" id="PTHR21248">
    <property type="entry name" value="CARDIOLIPIN SYNTHASE"/>
    <property type="match status" value="1"/>
</dbReference>
<keyword evidence="4" id="KW-1003">Cell membrane</keyword>
<evidence type="ECO:0000256" key="15">
    <source>
        <dbReference type="NCBIfam" id="TIGR04265"/>
    </source>
</evidence>
<evidence type="ECO:0000256" key="9">
    <source>
        <dbReference type="ARBA" id="ARBA00022737"/>
    </source>
</evidence>
<keyword evidence="7" id="KW-0808">Transferase</keyword>
<dbReference type="PROSITE" id="PS50035">
    <property type="entry name" value="PLD"/>
    <property type="match status" value="2"/>
</dbReference>
<dbReference type="InterPro" id="IPR001736">
    <property type="entry name" value="PLipase_D/transphosphatidylase"/>
</dbReference>
<sequence>MPVISLPYWLVVLHVLVQAGFIVRALLRPHRGPSSRLAWVLVILTAPVVGIVAYLLFGETNIGTDRAERYRETAGKADRLFDPAPDSAFEHVTPRHRHIFRAGESISGHAPVTGNTGRLLGEGSAPTEAMIADIDAATDHVHLLFYIWLGDSAGTRVAEAAMRAARRGVTVRAMADDLGSRRIIRSPLWAEMEKAGVRLARALPLDNLLLHTLKGRVDLRNHRKIVVIDNHITYCGSQNCADPEFRVKQKFAPWVDLMVRFEGPVARQNQWLFVQDWMAHVDEDLHPLLSVDPEPFDGPVVAQVNGSGPTVRDSAMPEMFETLLHAARRDLTLTTPYYVPTESMQAALCAAAHRGVRTRMIVPERNDSWIVAAASHSYYPELLSAGVQIFEYAPGLLHAKSLTLDGEIAMIGSANLDRRSFELNYENNILLQDHALTAELVARQESYIAQSTEITASDVAAWTLPRRLWNNTVAMMGPIL</sequence>
<comment type="caution">
    <text evidence="18">The sequence shown here is derived from an EMBL/GenBank/DDBJ whole genome shotgun (WGS) entry which is preliminary data.</text>
</comment>
<evidence type="ECO:0000256" key="12">
    <source>
        <dbReference type="ARBA" id="ARBA00023136"/>
    </source>
</evidence>
<dbReference type="RefSeq" id="WP_275631909.1">
    <property type="nucleotide sequence ID" value="NZ_JARGYD010000002.1"/>
</dbReference>
<dbReference type="EMBL" id="JBHRTB010000010">
    <property type="protein sequence ID" value="MFC3141841.1"/>
    <property type="molecule type" value="Genomic_DNA"/>
</dbReference>
<keyword evidence="11" id="KW-0443">Lipid metabolism</keyword>
<evidence type="ECO:0000313" key="18">
    <source>
        <dbReference type="EMBL" id="MFC3141841.1"/>
    </source>
</evidence>
<evidence type="ECO:0000256" key="14">
    <source>
        <dbReference type="ARBA" id="ARBA00023264"/>
    </source>
</evidence>
<dbReference type="CDD" id="cd09158">
    <property type="entry name" value="PLDc_EcCLS_like_2"/>
    <property type="match status" value="1"/>
</dbReference>
<keyword evidence="6" id="KW-0964">Secreted</keyword>
<comment type="function">
    <text evidence="1">Could be a virulence factor.</text>
</comment>
<dbReference type="InterPro" id="IPR027379">
    <property type="entry name" value="CLS_N"/>
</dbReference>
<feature type="domain" description="PLD phosphodiesterase" evidence="17">
    <location>
        <begin position="393"/>
        <end position="420"/>
    </location>
</feature>
<comment type="subcellular location">
    <subcellularLocation>
        <location evidence="3">Cell membrane</location>
        <topology evidence="3">Multi-pass membrane protein</topology>
    </subcellularLocation>
    <subcellularLocation>
        <location evidence="2">Secreted</location>
    </subcellularLocation>
</comment>
<organism evidence="18 19">
    <name type="scientific">Psychromarinibacter halotolerans</name>
    <dbReference type="NCBI Taxonomy" id="1775175"/>
    <lineage>
        <taxon>Bacteria</taxon>
        <taxon>Pseudomonadati</taxon>
        <taxon>Pseudomonadota</taxon>
        <taxon>Alphaproteobacteria</taxon>
        <taxon>Rhodobacterales</taxon>
        <taxon>Paracoccaceae</taxon>
        <taxon>Psychromarinibacter</taxon>
    </lineage>
</organism>
<accession>A0ABV7GMX9</accession>
<keyword evidence="13" id="KW-0594">Phospholipid biosynthesis</keyword>
<dbReference type="SMART" id="SM00155">
    <property type="entry name" value="PLDc"/>
    <property type="match status" value="2"/>
</dbReference>
<dbReference type="PANTHER" id="PTHR21248:SF22">
    <property type="entry name" value="PHOSPHOLIPASE D"/>
    <property type="match status" value="1"/>
</dbReference>
<evidence type="ECO:0000256" key="13">
    <source>
        <dbReference type="ARBA" id="ARBA00023209"/>
    </source>
</evidence>
<evidence type="ECO:0000256" key="3">
    <source>
        <dbReference type="ARBA" id="ARBA00004651"/>
    </source>
</evidence>
<reference evidence="19" key="1">
    <citation type="journal article" date="2019" name="Int. J. Syst. Evol. Microbiol.">
        <title>The Global Catalogue of Microorganisms (GCM) 10K type strain sequencing project: providing services to taxonomists for standard genome sequencing and annotation.</title>
        <authorList>
            <consortium name="The Broad Institute Genomics Platform"/>
            <consortium name="The Broad Institute Genome Sequencing Center for Infectious Disease"/>
            <person name="Wu L."/>
            <person name="Ma J."/>
        </authorList>
    </citation>
    <scope>NUCLEOTIDE SEQUENCE [LARGE SCALE GENOMIC DNA]</scope>
    <source>
        <strain evidence="19">KCTC 52366</strain>
    </source>
</reference>
<evidence type="ECO:0000256" key="6">
    <source>
        <dbReference type="ARBA" id="ARBA00022525"/>
    </source>
</evidence>
<dbReference type="Proteomes" id="UP001595632">
    <property type="component" value="Unassembled WGS sequence"/>
</dbReference>
<protein>
    <recommendedName>
        <fullName evidence="15">Cardiolipin synthase</fullName>
        <ecNumber evidence="15">2.7.8.-</ecNumber>
    </recommendedName>
</protein>
<dbReference type="InterPro" id="IPR022924">
    <property type="entry name" value="Cardiolipin_synthase"/>
</dbReference>
<dbReference type="InterPro" id="IPR025202">
    <property type="entry name" value="PLD-like_dom"/>
</dbReference>
<keyword evidence="12 16" id="KW-0472">Membrane</keyword>
<keyword evidence="9" id="KW-0677">Repeat</keyword>
<dbReference type="Gene3D" id="3.30.870.10">
    <property type="entry name" value="Endonuclease Chain A"/>
    <property type="match status" value="2"/>
</dbReference>
<evidence type="ECO:0000256" key="7">
    <source>
        <dbReference type="ARBA" id="ARBA00022679"/>
    </source>
</evidence>
<name>A0ABV7GMX9_9RHOB</name>
<evidence type="ECO:0000256" key="10">
    <source>
        <dbReference type="ARBA" id="ARBA00022989"/>
    </source>
</evidence>
<keyword evidence="19" id="KW-1185">Reference proteome</keyword>
<dbReference type="Pfam" id="PF13396">
    <property type="entry name" value="PLDc_N"/>
    <property type="match status" value="1"/>
</dbReference>
<dbReference type="Pfam" id="PF13091">
    <property type="entry name" value="PLDc_2"/>
    <property type="match status" value="2"/>
</dbReference>
<evidence type="ECO:0000256" key="1">
    <source>
        <dbReference type="ARBA" id="ARBA00003145"/>
    </source>
</evidence>
<feature type="domain" description="PLD phosphodiesterase" evidence="17">
    <location>
        <begin position="217"/>
        <end position="244"/>
    </location>
</feature>
<evidence type="ECO:0000256" key="11">
    <source>
        <dbReference type="ARBA" id="ARBA00023098"/>
    </source>
</evidence>
<evidence type="ECO:0000256" key="2">
    <source>
        <dbReference type="ARBA" id="ARBA00004613"/>
    </source>
</evidence>
<keyword evidence="14" id="KW-1208">Phospholipid metabolism</keyword>
<dbReference type="EC" id="2.7.8.-" evidence="15"/>
<evidence type="ECO:0000256" key="16">
    <source>
        <dbReference type="SAM" id="Phobius"/>
    </source>
</evidence>
<keyword evidence="5" id="KW-0444">Lipid biosynthesis</keyword>